<dbReference type="InterPro" id="IPR016024">
    <property type="entry name" value="ARM-type_fold"/>
</dbReference>
<gene>
    <name evidence="2" type="ORF">OG327_35395</name>
</gene>
<accession>A0AAU2JZX7</accession>
<name>A0AAU2JZX7_9ACTN</name>
<dbReference type="InterPro" id="IPR011989">
    <property type="entry name" value="ARM-like"/>
</dbReference>
<dbReference type="SUPFAM" id="SSF48371">
    <property type="entry name" value="ARM repeat"/>
    <property type="match status" value="1"/>
</dbReference>
<dbReference type="EMBL" id="CP108264">
    <property type="protein sequence ID" value="WTU78165.1"/>
    <property type="molecule type" value="Genomic_DNA"/>
</dbReference>
<dbReference type="Gene3D" id="1.25.10.10">
    <property type="entry name" value="Leucine-rich Repeat Variant"/>
    <property type="match status" value="1"/>
</dbReference>
<dbReference type="Pfam" id="PF13646">
    <property type="entry name" value="HEAT_2"/>
    <property type="match status" value="1"/>
</dbReference>
<sequence length="440" mass="47277">MSDGSADEPAHPSRARLFQEVGADRDGPAARRLLLLTDAPETSVRRSALTLLASVGSGRAPWPEAVDAAEARLVDPDPAVRAAACHVVAWVGGADRAMAALHRFPDPEVRARLARWAGPAVVRLGSDPQPAVRFLARLTELGRAPAEQWPFLDRALLHDAAAAARHLDDAGGRWEWTLSRLGREDDTYALAHRLLDDPSPAVRDIGADLARGACQSWRAGPARLLARLRELQERSGSEALAGAVHTATGPAAAAGPWAERWLFAPPQPMEPSEAAEALASRPIGIGRFQEAPRVFGALLDEGPLTFRQAAQLYQLTFARPCIVQALAAPLWLRHAGPSALPRLLSLMTPHVRHYGLGEWYLAGLGRIGPAAAPALPAVDAVIETRRRIPVNDSTRDGETELDERLLAAARWARRAITGPAADRERDRRPRGPAGGHSSPE</sequence>
<reference evidence="2" key="1">
    <citation type="submission" date="2022-10" db="EMBL/GenBank/DDBJ databases">
        <title>The complete genomes of actinobacterial strains from the NBC collection.</title>
        <authorList>
            <person name="Joergensen T.S."/>
            <person name="Alvarez Arevalo M."/>
            <person name="Sterndorff E.B."/>
            <person name="Faurdal D."/>
            <person name="Vuksanovic O."/>
            <person name="Mourched A.-S."/>
            <person name="Charusanti P."/>
            <person name="Shaw S."/>
            <person name="Blin K."/>
            <person name="Weber T."/>
        </authorList>
    </citation>
    <scope>NUCLEOTIDE SEQUENCE</scope>
    <source>
        <strain evidence="2">NBC_00049</strain>
    </source>
</reference>
<evidence type="ECO:0000256" key="1">
    <source>
        <dbReference type="SAM" id="MobiDB-lite"/>
    </source>
</evidence>
<protein>
    <submittedName>
        <fullName evidence="2">HEAT repeat domain-containing protein</fullName>
    </submittedName>
</protein>
<proteinExistence type="predicted"/>
<feature type="region of interest" description="Disordered" evidence="1">
    <location>
        <begin position="416"/>
        <end position="440"/>
    </location>
</feature>
<organism evidence="2">
    <name type="scientific">Streptomyces sp. NBC_00049</name>
    <dbReference type="NCBI Taxonomy" id="2903617"/>
    <lineage>
        <taxon>Bacteria</taxon>
        <taxon>Bacillati</taxon>
        <taxon>Actinomycetota</taxon>
        <taxon>Actinomycetes</taxon>
        <taxon>Kitasatosporales</taxon>
        <taxon>Streptomycetaceae</taxon>
        <taxon>Streptomyces</taxon>
    </lineage>
</organism>
<dbReference type="AlphaFoldDB" id="A0AAU2JZX7"/>
<evidence type="ECO:0000313" key="2">
    <source>
        <dbReference type="EMBL" id="WTU78165.1"/>
    </source>
</evidence>